<dbReference type="AlphaFoldDB" id="A0A427KJJ1"/>
<dbReference type="Gene3D" id="1.20.120.160">
    <property type="entry name" value="HPT domain"/>
    <property type="match status" value="1"/>
</dbReference>
<comment type="catalytic activity">
    <reaction evidence="1">
        <text>ATP + protein L-histidine = ADP + protein N-phospho-L-histidine.</text>
        <dbReference type="EC" id="2.7.13.3"/>
    </reaction>
</comment>
<dbReference type="Gene3D" id="3.40.50.2300">
    <property type="match status" value="1"/>
</dbReference>
<dbReference type="SUPFAM" id="SSF55785">
    <property type="entry name" value="PYP-like sensor domain (PAS domain)"/>
    <property type="match status" value="1"/>
</dbReference>
<dbReference type="SMART" id="SM00062">
    <property type="entry name" value="PBPb"/>
    <property type="match status" value="2"/>
</dbReference>
<name>A0A427KJJ1_ENTCL</name>
<dbReference type="CDD" id="cd00130">
    <property type="entry name" value="PAS"/>
    <property type="match status" value="1"/>
</dbReference>
<reference evidence="21 22" key="1">
    <citation type="submission" date="2018-10" db="EMBL/GenBank/DDBJ databases">
        <title>Transmission dynamics of multidrug resistant bacteria on intensive care unit surfaces.</title>
        <authorList>
            <person name="D'Souza A.W."/>
            <person name="Potter R.F."/>
            <person name="Wallace M."/>
            <person name="Shupe A."/>
            <person name="Patel S."/>
            <person name="Sun S."/>
            <person name="Gul D."/>
            <person name="Kwon J.H."/>
            <person name="Andleeb S."/>
            <person name="Burnham C.-A.D."/>
            <person name="Dantas G."/>
        </authorList>
    </citation>
    <scope>NUCLEOTIDE SEQUENCE [LARGE SCALE GENOMIC DNA]</scope>
    <source>
        <strain evidence="21 22">EC_073</strain>
    </source>
</reference>
<dbReference type="InterPro" id="IPR001789">
    <property type="entry name" value="Sig_transdc_resp-reg_receiver"/>
</dbReference>
<evidence type="ECO:0000259" key="20">
    <source>
        <dbReference type="PROSITE" id="PS50894"/>
    </source>
</evidence>
<evidence type="ECO:0000256" key="5">
    <source>
        <dbReference type="ARBA" id="ARBA00022519"/>
    </source>
</evidence>
<dbReference type="PANTHER" id="PTHR43047">
    <property type="entry name" value="TWO-COMPONENT HISTIDINE PROTEIN KINASE"/>
    <property type="match status" value="1"/>
</dbReference>
<dbReference type="SUPFAM" id="SSF52172">
    <property type="entry name" value="CheY-like"/>
    <property type="match status" value="1"/>
</dbReference>
<dbReference type="InterPro" id="IPR036641">
    <property type="entry name" value="HPT_dom_sf"/>
</dbReference>
<dbReference type="InterPro" id="IPR036890">
    <property type="entry name" value="HATPase_C_sf"/>
</dbReference>
<gene>
    <name evidence="21" type="ORF">EGK68_15055</name>
</gene>
<keyword evidence="12" id="KW-0902">Two-component regulatory system</keyword>
<dbReference type="InterPro" id="IPR008207">
    <property type="entry name" value="Sig_transdc_His_kin_Hpt_dom"/>
</dbReference>
<evidence type="ECO:0000256" key="6">
    <source>
        <dbReference type="ARBA" id="ARBA00022553"/>
    </source>
</evidence>
<dbReference type="PROSITE" id="PS50112">
    <property type="entry name" value="PAS"/>
    <property type="match status" value="1"/>
</dbReference>
<comment type="subcellular location">
    <subcellularLocation>
        <location evidence="2">Cell inner membrane</location>
        <topology evidence="2">Multi-pass membrane protein</topology>
    </subcellularLocation>
</comment>
<dbReference type="Gene3D" id="3.30.450.20">
    <property type="entry name" value="PAS domain"/>
    <property type="match status" value="1"/>
</dbReference>
<evidence type="ECO:0000256" key="3">
    <source>
        <dbReference type="ARBA" id="ARBA00012438"/>
    </source>
</evidence>
<feature type="domain" description="PAS" evidence="19">
    <location>
        <begin position="573"/>
        <end position="645"/>
    </location>
</feature>
<dbReference type="SMART" id="SM00448">
    <property type="entry name" value="REC"/>
    <property type="match status" value="1"/>
</dbReference>
<evidence type="ECO:0000259" key="17">
    <source>
        <dbReference type="PROSITE" id="PS50109"/>
    </source>
</evidence>
<evidence type="ECO:0000256" key="13">
    <source>
        <dbReference type="ARBA" id="ARBA00023136"/>
    </source>
</evidence>
<keyword evidence="10" id="KW-0547">Nucleotide-binding</keyword>
<evidence type="ECO:0000256" key="9">
    <source>
        <dbReference type="ARBA" id="ARBA00022777"/>
    </source>
</evidence>
<evidence type="ECO:0000256" key="2">
    <source>
        <dbReference type="ARBA" id="ARBA00004429"/>
    </source>
</evidence>
<dbReference type="CDD" id="cd17546">
    <property type="entry name" value="REC_hyHK_CKI1_RcsC-like"/>
    <property type="match status" value="1"/>
</dbReference>
<dbReference type="CDD" id="cd00082">
    <property type="entry name" value="HisKA"/>
    <property type="match status" value="1"/>
</dbReference>
<evidence type="ECO:0000259" key="19">
    <source>
        <dbReference type="PROSITE" id="PS50112"/>
    </source>
</evidence>
<dbReference type="InterPro" id="IPR000014">
    <property type="entry name" value="PAS"/>
</dbReference>
<keyword evidence="8" id="KW-0812">Transmembrane</keyword>
<dbReference type="InterPro" id="IPR011006">
    <property type="entry name" value="CheY-like_superfamily"/>
</dbReference>
<feature type="domain" description="Response regulatory" evidence="18">
    <location>
        <begin position="956"/>
        <end position="1077"/>
    </location>
</feature>
<dbReference type="Proteomes" id="UP000275321">
    <property type="component" value="Unassembled WGS sequence"/>
</dbReference>
<comment type="caution">
    <text evidence="21">The sequence shown here is derived from an EMBL/GenBank/DDBJ whole genome shotgun (WGS) entry which is preliminary data.</text>
</comment>
<dbReference type="SUPFAM" id="SSF47226">
    <property type="entry name" value="Histidine-containing phosphotransfer domain, HPT domain"/>
    <property type="match status" value="1"/>
</dbReference>
<dbReference type="PANTHER" id="PTHR43047:SF72">
    <property type="entry name" value="OSMOSENSING HISTIDINE PROTEIN KINASE SLN1"/>
    <property type="match status" value="1"/>
</dbReference>
<dbReference type="Pfam" id="PF08448">
    <property type="entry name" value="PAS_4"/>
    <property type="match status" value="1"/>
</dbReference>
<evidence type="ECO:0000256" key="16">
    <source>
        <dbReference type="SAM" id="SignalP"/>
    </source>
</evidence>
<organism evidence="21 22">
    <name type="scientific">Enterobacter cloacae</name>
    <dbReference type="NCBI Taxonomy" id="550"/>
    <lineage>
        <taxon>Bacteria</taxon>
        <taxon>Pseudomonadati</taxon>
        <taxon>Pseudomonadota</taxon>
        <taxon>Gammaproteobacteria</taxon>
        <taxon>Enterobacterales</taxon>
        <taxon>Enterobacteriaceae</taxon>
        <taxon>Enterobacter</taxon>
        <taxon>Enterobacter cloacae complex</taxon>
    </lineage>
</organism>
<dbReference type="InterPro" id="IPR013656">
    <property type="entry name" value="PAS_4"/>
</dbReference>
<feature type="domain" description="Histidine kinase" evidence="17">
    <location>
        <begin position="717"/>
        <end position="938"/>
    </location>
</feature>
<accession>A0A427KJJ1</accession>
<dbReference type="SMART" id="SM00091">
    <property type="entry name" value="PAS"/>
    <property type="match status" value="1"/>
</dbReference>
<feature type="modified residue" description="4-aspartylphosphate" evidence="15">
    <location>
        <position position="1007"/>
    </location>
</feature>
<dbReference type="EMBL" id="RHWT01000020">
    <property type="protein sequence ID" value="RSB29680.1"/>
    <property type="molecule type" value="Genomic_DNA"/>
</dbReference>
<sequence>MRFITARLISLFLLLCSIGQIQAQELTLQRRVQVNAPHVQFSDDVQQWLNNNQTLHVGVWGQPHPPLSEGMGHGIFNGIAADYLALLEDSLKINVKLHYYSQSRDAFQALRRHEIQMVAMWNPELWPNPDLVTTPPWLLDKAVLMTPRERADDAPEESPKTLGLMADTNASPALRRYYPGSTLRFQSWYPSAVSALAFKQIDALWINRASAEYLTQYHQAQGLRWRYSPALPNLNMSFGVDRQLPQLAEAIDTVFKHIPLASRLRITTSWGLNRSFVITTNPLALDQEEENWLREHSQIQVILDSRQRPLSFLEEGSPAGLVVDLLNQFSEQYDIHFTILTANSDAELNALKRDNPDALVLRQLADVSQKTAASVAMTPPLLTTPTVVVMDQEIKRPDDFSQLKGEKLAIMADDPLLPWLETWYPTIKLVSLTDMDDALARLKKGDVRGVIAPQFIANYLVTRHHPTRFHLAVTVPVPPIDVVIAAQTDTSQPINILNKALADMQPQGLMQLAGDWRQAAIDNSETWAQSSLLNSLVWGVLLLLVVTGCWLWIQYLRAALRRGNVLQHQLTEQLRFTQALIDASPVALYVRDRNGHLLRYNQAWADAIGQPGDAFQGQPVTAIDIAEPTVLANLDAKYQQALQDGQPQNWSDSFTINDQTRYLQGWVVPWHDSQGEIGGLIGGWLDVTEKEQLIAQLSETKSNLEQAIGSKNAFMQTMGHEVRTPLSVITGLLEMELQALDARHEHNENLNLIWESSLNLLSLIGDMFDVFRADNPQLNGTTRNTHLPQLIHSTVALYRQQAEAKGITLNVLIELSTERFTTDPLLIIRILSSLLRNAIKHANCQEIDVEVYEGSRDPNATAIPLVIEVCDQGEGMGGEMLEEIAARAHHVTLKSEWTDTGFSLPACLYMAQAAGAQVRIDSEPHEGCVVSLHFNAVPAASKVLTPAPVEQMRSLHILGVDDYPPARRALQQRLESWGHRVSLATQGAEALSMWQQHPDRYDVIITDCTMPEMDGYELAQQIRHTEQLSGLPPVPIFGLTAISGAEAAERCIAAGMNEYLEKPLTAEKLQTLLDRYFAVGSAKPDLVSDATRALQAEMVEVNRQDASQLTQWLAQKNRDKVGRMAHRINGGARMMNMTALQQACEALETACHDERTWQEIEILVGRVLEEMTRFNQQLSSDEEVR</sequence>
<dbReference type="InterPro" id="IPR036097">
    <property type="entry name" value="HisK_dim/P_sf"/>
</dbReference>
<dbReference type="RefSeq" id="WP_125365488.1">
    <property type="nucleotide sequence ID" value="NZ_RHWT01000020.1"/>
</dbReference>
<keyword evidence="9" id="KW-0418">Kinase</keyword>
<evidence type="ECO:0000313" key="21">
    <source>
        <dbReference type="EMBL" id="RSB29680.1"/>
    </source>
</evidence>
<dbReference type="Pfam" id="PF02518">
    <property type="entry name" value="HATPase_c"/>
    <property type="match status" value="1"/>
</dbReference>
<dbReference type="InterPro" id="IPR035965">
    <property type="entry name" value="PAS-like_dom_sf"/>
</dbReference>
<evidence type="ECO:0000313" key="22">
    <source>
        <dbReference type="Proteomes" id="UP000275321"/>
    </source>
</evidence>
<dbReference type="SUPFAM" id="SSF53850">
    <property type="entry name" value="Periplasmic binding protein-like II"/>
    <property type="match status" value="2"/>
</dbReference>
<protein>
    <recommendedName>
        <fullName evidence="3">histidine kinase</fullName>
        <ecNumber evidence="3">2.7.13.3</ecNumber>
    </recommendedName>
</protein>
<dbReference type="InterPro" id="IPR003594">
    <property type="entry name" value="HATPase_dom"/>
</dbReference>
<dbReference type="Pfam" id="PF00072">
    <property type="entry name" value="Response_reg"/>
    <property type="match status" value="1"/>
</dbReference>
<dbReference type="InterPro" id="IPR005467">
    <property type="entry name" value="His_kinase_dom"/>
</dbReference>
<feature type="signal peptide" evidence="16">
    <location>
        <begin position="1"/>
        <end position="23"/>
    </location>
</feature>
<dbReference type="CDD" id="cd00088">
    <property type="entry name" value="HPT"/>
    <property type="match status" value="1"/>
</dbReference>
<keyword evidence="10" id="KW-0067">ATP-binding</keyword>
<dbReference type="PROSITE" id="PS50894">
    <property type="entry name" value="HPT"/>
    <property type="match status" value="1"/>
</dbReference>
<dbReference type="Pfam" id="PF01627">
    <property type="entry name" value="Hpt"/>
    <property type="match status" value="1"/>
</dbReference>
<keyword evidence="5" id="KW-0997">Cell inner membrane</keyword>
<dbReference type="Pfam" id="PF00512">
    <property type="entry name" value="HisKA"/>
    <property type="match status" value="1"/>
</dbReference>
<evidence type="ECO:0000259" key="18">
    <source>
        <dbReference type="PROSITE" id="PS50110"/>
    </source>
</evidence>
<dbReference type="Pfam" id="PF00497">
    <property type="entry name" value="SBP_bac_3"/>
    <property type="match status" value="1"/>
</dbReference>
<dbReference type="InterPro" id="IPR001638">
    <property type="entry name" value="Solute-binding_3/MltF_N"/>
</dbReference>
<evidence type="ECO:0000256" key="8">
    <source>
        <dbReference type="ARBA" id="ARBA00022692"/>
    </source>
</evidence>
<proteinExistence type="predicted"/>
<dbReference type="Gene3D" id="3.40.190.10">
    <property type="entry name" value="Periplasmic binding protein-like II"/>
    <property type="match status" value="4"/>
</dbReference>
<feature type="domain" description="HPt" evidence="20">
    <location>
        <begin position="1087"/>
        <end position="1181"/>
    </location>
</feature>
<dbReference type="GO" id="GO:0000155">
    <property type="term" value="F:phosphorelay sensor kinase activity"/>
    <property type="evidence" value="ECO:0007669"/>
    <property type="project" value="InterPro"/>
</dbReference>
<keyword evidence="11" id="KW-1133">Transmembrane helix</keyword>
<keyword evidence="13" id="KW-0472">Membrane</keyword>
<evidence type="ECO:0000256" key="1">
    <source>
        <dbReference type="ARBA" id="ARBA00000085"/>
    </source>
</evidence>
<feature type="chain" id="PRO_5019223558" description="histidine kinase" evidence="16">
    <location>
        <begin position="24"/>
        <end position="1185"/>
    </location>
</feature>
<dbReference type="PROSITE" id="PS50109">
    <property type="entry name" value="HIS_KIN"/>
    <property type="match status" value="1"/>
</dbReference>
<dbReference type="CDD" id="cd00075">
    <property type="entry name" value="HATPase"/>
    <property type="match status" value="1"/>
</dbReference>
<evidence type="ECO:0000256" key="11">
    <source>
        <dbReference type="ARBA" id="ARBA00022989"/>
    </source>
</evidence>
<keyword evidence="7" id="KW-0808">Transferase</keyword>
<keyword evidence="16" id="KW-0732">Signal</keyword>
<dbReference type="EC" id="2.7.13.3" evidence="3"/>
<dbReference type="GO" id="GO:0009927">
    <property type="term" value="F:histidine phosphotransfer kinase activity"/>
    <property type="evidence" value="ECO:0007669"/>
    <property type="project" value="TreeGrafter"/>
</dbReference>
<evidence type="ECO:0000256" key="14">
    <source>
        <dbReference type="PROSITE-ProRule" id="PRU00110"/>
    </source>
</evidence>
<dbReference type="Gene3D" id="3.30.565.10">
    <property type="entry name" value="Histidine kinase-like ATPase, C-terminal domain"/>
    <property type="match status" value="1"/>
</dbReference>
<dbReference type="NCBIfam" id="TIGR00229">
    <property type="entry name" value="sensory_box"/>
    <property type="match status" value="1"/>
</dbReference>
<dbReference type="Gene3D" id="1.10.287.130">
    <property type="match status" value="1"/>
</dbReference>
<evidence type="ECO:0000256" key="10">
    <source>
        <dbReference type="ARBA" id="ARBA00022840"/>
    </source>
</evidence>
<dbReference type="SMART" id="SM00387">
    <property type="entry name" value="HATPase_c"/>
    <property type="match status" value="1"/>
</dbReference>
<keyword evidence="6 15" id="KW-0597">Phosphoprotein</keyword>
<feature type="modified residue" description="Phosphohistidine" evidence="14">
    <location>
        <position position="1126"/>
    </location>
</feature>
<dbReference type="SUPFAM" id="SSF55874">
    <property type="entry name" value="ATPase domain of HSP90 chaperone/DNA topoisomerase II/histidine kinase"/>
    <property type="match status" value="1"/>
</dbReference>
<dbReference type="SUPFAM" id="SSF47384">
    <property type="entry name" value="Homodimeric domain of signal transducing histidine kinase"/>
    <property type="match status" value="1"/>
</dbReference>
<keyword evidence="4" id="KW-1003">Cell membrane</keyword>
<dbReference type="GO" id="GO:0005886">
    <property type="term" value="C:plasma membrane"/>
    <property type="evidence" value="ECO:0007669"/>
    <property type="project" value="UniProtKB-SubCell"/>
</dbReference>
<evidence type="ECO:0000256" key="4">
    <source>
        <dbReference type="ARBA" id="ARBA00022475"/>
    </source>
</evidence>
<evidence type="ECO:0000256" key="15">
    <source>
        <dbReference type="PROSITE-ProRule" id="PRU00169"/>
    </source>
</evidence>
<evidence type="ECO:0000256" key="7">
    <source>
        <dbReference type="ARBA" id="ARBA00022679"/>
    </source>
</evidence>
<dbReference type="InterPro" id="IPR003661">
    <property type="entry name" value="HisK_dim/P_dom"/>
</dbReference>
<dbReference type="SMART" id="SM00388">
    <property type="entry name" value="HisKA"/>
    <property type="match status" value="1"/>
</dbReference>
<dbReference type="PROSITE" id="PS50110">
    <property type="entry name" value="RESPONSE_REGULATORY"/>
    <property type="match status" value="1"/>
</dbReference>
<evidence type="ECO:0000256" key="12">
    <source>
        <dbReference type="ARBA" id="ARBA00023012"/>
    </source>
</evidence>